<gene>
    <name evidence="2" type="ORF">LQ567_12655</name>
</gene>
<evidence type="ECO:0000313" key="2">
    <source>
        <dbReference type="EMBL" id="MCD2423618.1"/>
    </source>
</evidence>
<dbReference type="RefSeq" id="WP_231004879.1">
    <property type="nucleotide sequence ID" value="NZ_JAJNEC010000005.1"/>
</dbReference>
<evidence type="ECO:0000259" key="1">
    <source>
        <dbReference type="PROSITE" id="PS50910"/>
    </source>
</evidence>
<name>A0ABS8PRA2_9BACT</name>
<dbReference type="PROSITE" id="PS50910">
    <property type="entry name" value="HEPN"/>
    <property type="match status" value="1"/>
</dbReference>
<protein>
    <submittedName>
        <fullName evidence="2">HEPN domain-containing protein</fullName>
    </submittedName>
</protein>
<proteinExistence type="predicted"/>
<dbReference type="Pfam" id="PF05168">
    <property type="entry name" value="HEPN"/>
    <property type="match status" value="1"/>
</dbReference>
<organism evidence="2 3">
    <name type="scientific">Niabella pedocola</name>
    <dbReference type="NCBI Taxonomy" id="1752077"/>
    <lineage>
        <taxon>Bacteria</taxon>
        <taxon>Pseudomonadati</taxon>
        <taxon>Bacteroidota</taxon>
        <taxon>Chitinophagia</taxon>
        <taxon>Chitinophagales</taxon>
        <taxon>Chitinophagaceae</taxon>
        <taxon>Niabella</taxon>
    </lineage>
</organism>
<keyword evidence="3" id="KW-1185">Reference proteome</keyword>
<dbReference type="Proteomes" id="UP001199816">
    <property type="component" value="Unassembled WGS sequence"/>
</dbReference>
<accession>A0ABS8PRA2</accession>
<dbReference type="Gene3D" id="1.20.120.330">
    <property type="entry name" value="Nucleotidyltransferases domain 2"/>
    <property type="match status" value="1"/>
</dbReference>
<dbReference type="EMBL" id="JAJNEC010000005">
    <property type="protein sequence ID" value="MCD2423618.1"/>
    <property type="molecule type" value="Genomic_DNA"/>
</dbReference>
<dbReference type="SMART" id="SM00748">
    <property type="entry name" value="HEPN"/>
    <property type="match status" value="1"/>
</dbReference>
<comment type="caution">
    <text evidence="2">The sequence shown here is derived from an EMBL/GenBank/DDBJ whole genome shotgun (WGS) entry which is preliminary data.</text>
</comment>
<reference evidence="2 3" key="1">
    <citation type="submission" date="2021-11" db="EMBL/GenBank/DDBJ databases">
        <title>Genomic of Niabella pedocola.</title>
        <authorList>
            <person name="Wu T."/>
        </authorList>
    </citation>
    <scope>NUCLEOTIDE SEQUENCE [LARGE SCALE GENOMIC DNA]</scope>
    <source>
        <strain evidence="2 3">JCM 31011</strain>
    </source>
</reference>
<dbReference type="InterPro" id="IPR007842">
    <property type="entry name" value="HEPN_dom"/>
</dbReference>
<dbReference type="SUPFAM" id="SSF81593">
    <property type="entry name" value="Nucleotidyltransferase substrate binding subunit/domain"/>
    <property type="match status" value="1"/>
</dbReference>
<feature type="domain" description="HEPN" evidence="1">
    <location>
        <begin position="198"/>
        <end position="316"/>
    </location>
</feature>
<evidence type="ECO:0000313" key="3">
    <source>
        <dbReference type="Proteomes" id="UP001199816"/>
    </source>
</evidence>
<sequence length="332" mass="37879">MKNEPIPDIRLLHSGGVVLPQWDATTKCNLLKQLIVKEAERGFAHYLYELIPDVERLFDPDGPATPLNGQPPSGLSRAQVIAWISGLCAPEFIFEMEHTAEQCSLDLFIVLQPQEARNFKDLHAYIHAATFGTWNIRFTLCQRSQFLQQRKQGNLFCVLSCNEERLVYARKGAVLESMDNRVIQEWLEKSRQTLETGSGRGRRIFEHASLFQKEGANELGCFMLHQATELSLRGFAAAFSGVYLRQHSIRELLYHCSRIHRRFASFFKTAAELELLELLESSYTGGRYKNDFTVPDHLLEALKEKVATILACADEIAARHMNRYVSLMDTRG</sequence>